<accession>A0A081RFJ2</accession>
<comment type="caution">
    <text evidence="1">The sequence shown here is derived from an EMBL/GenBank/DDBJ whole genome shotgun (WGS) entry which is preliminary data.</text>
</comment>
<gene>
    <name evidence="1" type="ORF">BV95_01653</name>
</gene>
<sequence>MKNYVQRGDTLTLTAPAAIASGDVVAVGSIIGVANGDAANGAPVDVDTVGVFRLPKVSALAIAAGDVVYFDAATKLVNKTASGNTKLGVATEAAANPSPTVAVRLSGAF</sequence>
<organism evidence="1 2">
    <name type="scientific">Sphingobium chlorophenolicum</name>
    <dbReference type="NCBI Taxonomy" id="46429"/>
    <lineage>
        <taxon>Bacteria</taxon>
        <taxon>Pseudomonadati</taxon>
        <taxon>Pseudomonadota</taxon>
        <taxon>Alphaproteobacteria</taxon>
        <taxon>Sphingomonadales</taxon>
        <taxon>Sphingomonadaceae</taxon>
        <taxon>Sphingobium</taxon>
    </lineage>
</organism>
<dbReference type="eggNOG" id="COG5471">
    <property type="taxonomic scope" value="Bacteria"/>
</dbReference>
<dbReference type="Proteomes" id="UP000028411">
    <property type="component" value="Unassembled WGS sequence"/>
</dbReference>
<dbReference type="EMBL" id="JFHR01000015">
    <property type="protein sequence ID" value="KEQ53965.1"/>
    <property type="molecule type" value="Genomic_DNA"/>
</dbReference>
<reference evidence="1 2" key="1">
    <citation type="submission" date="2014-02" db="EMBL/GenBank/DDBJ databases">
        <title>Whole genome sequence of Sphingobium chlorophenolicum NBRC 16172.</title>
        <authorList>
            <person name="Gan H.M."/>
            <person name="Gan H.Y."/>
            <person name="Chew T.H."/>
            <person name="Savka M.A."/>
        </authorList>
    </citation>
    <scope>NUCLEOTIDE SEQUENCE [LARGE SCALE GENOMIC DNA]</scope>
    <source>
        <strain evidence="1 2">NBRC 16172</strain>
    </source>
</reference>
<dbReference type="PIRSF" id="PIRSF030771">
    <property type="entry name" value="UCP030771"/>
    <property type="match status" value="1"/>
</dbReference>
<dbReference type="RefSeq" id="WP_037449892.1">
    <property type="nucleotide sequence ID" value="NZ_JFHR01000015.1"/>
</dbReference>
<evidence type="ECO:0008006" key="3">
    <source>
        <dbReference type="Google" id="ProtNLM"/>
    </source>
</evidence>
<dbReference type="OrthoDB" id="5365964at2"/>
<protein>
    <recommendedName>
        <fullName evidence="3">RecA/RadA recombinase</fullName>
    </recommendedName>
</protein>
<dbReference type="PATRIC" id="fig|46429.4.peg.1622"/>
<dbReference type="AlphaFoldDB" id="A0A081RFJ2"/>
<proteinExistence type="predicted"/>
<dbReference type="InterPro" id="IPR011231">
    <property type="entry name" value="Phage_VT1-Sakai_H0018"/>
</dbReference>
<name>A0A081RFJ2_SPHCR</name>
<evidence type="ECO:0000313" key="2">
    <source>
        <dbReference type="Proteomes" id="UP000028411"/>
    </source>
</evidence>
<evidence type="ECO:0000313" key="1">
    <source>
        <dbReference type="EMBL" id="KEQ53965.1"/>
    </source>
</evidence>
<dbReference type="Pfam" id="PF09956">
    <property type="entry name" value="Phage_cement_2"/>
    <property type="match status" value="1"/>
</dbReference>